<name>V6LEY7_9EUKA</name>
<dbReference type="EMBL" id="KI546147">
    <property type="protein sequence ID" value="EST43062.1"/>
    <property type="molecule type" value="Genomic_DNA"/>
</dbReference>
<protein>
    <submittedName>
        <fullName evidence="1">Uncharacterized protein</fullName>
    </submittedName>
</protein>
<evidence type="ECO:0000313" key="1">
    <source>
        <dbReference type="EMBL" id="EST43062.1"/>
    </source>
</evidence>
<gene>
    <name evidence="1" type="ORF">SS50377_17365</name>
</gene>
<proteinExistence type="predicted"/>
<organism evidence="1">
    <name type="scientific">Spironucleus salmonicida</name>
    <dbReference type="NCBI Taxonomy" id="348837"/>
    <lineage>
        <taxon>Eukaryota</taxon>
        <taxon>Metamonada</taxon>
        <taxon>Diplomonadida</taxon>
        <taxon>Hexamitidae</taxon>
        <taxon>Hexamitinae</taxon>
        <taxon>Spironucleus</taxon>
    </lineage>
</organism>
<reference evidence="1" key="1">
    <citation type="journal article" date="2014" name="PLoS Genet.">
        <title>The Genome of Spironucleus salmonicida Highlights a Fish Pathogen Adapted to Fluctuating Environments.</title>
        <authorList>
            <person name="Xu F."/>
            <person name="Jerlstrom-Hultqvist J."/>
            <person name="Einarsson E."/>
            <person name="Astvaldsson A."/>
            <person name="Svard S.G."/>
            <person name="Andersson J.O."/>
        </authorList>
    </citation>
    <scope>NUCLEOTIDE SEQUENCE</scope>
</reference>
<accession>V6LEY7</accession>
<sequence length="160" mass="17554">MSEVKNPLRPDKSAGTGYWMSNPIYFQWDASIFEKRQFGSKHDRTAPPATTKLLMSILANMLSVRLLKFSVNSAFDTIQVGAYACLSISGMLVIHAAAEGALRSLSNTLIAYASMSSIGSLLASLQRISSSLSWMLVYSTRKASNRSKVLRLCGQNRGLR</sequence>
<dbReference type="AlphaFoldDB" id="V6LEY7"/>